<organism evidence="1 2">
    <name type="scientific">Stephania yunnanensis</name>
    <dbReference type="NCBI Taxonomy" id="152371"/>
    <lineage>
        <taxon>Eukaryota</taxon>
        <taxon>Viridiplantae</taxon>
        <taxon>Streptophyta</taxon>
        <taxon>Embryophyta</taxon>
        <taxon>Tracheophyta</taxon>
        <taxon>Spermatophyta</taxon>
        <taxon>Magnoliopsida</taxon>
        <taxon>Ranunculales</taxon>
        <taxon>Menispermaceae</taxon>
        <taxon>Menispermoideae</taxon>
        <taxon>Cissampelideae</taxon>
        <taxon>Stephania</taxon>
    </lineage>
</organism>
<comment type="caution">
    <text evidence="1">The sequence shown here is derived from an EMBL/GenBank/DDBJ whole genome shotgun (WGS) entry which is preliminary data.</text>
</comment>
<reference evidence="1 2" key="1">
    <citation type="submission" date="2024-01" db="EMBL/GenBank/DDBJ databases">
        <title>Genome assemblies of Stephania.</title>
        <authorList>
            <person name="Yang L."/>
        </authorList>
    </citation>
    <scope>NUCLEOTIDE SEQUENCE [LARGE SCALE GENOMIC DNA]</scope>
    <source>
        <strain evidence="1">YNDBR</strain>
        <tissue evidence="1">Leaf</tissue>
    </source>
</reference>
<name>A0AAP0PGJ0_9MAGN</name>
<keyword evidence="2" id="KW-1185">Reference proteome</keyword>
<evidence type="ECO:0000313" key="2">
    <source>
        <dbReference type="Proteomes" id="UP001420932"/>
    </source>
</evidence>
<accession>A0AAP0PGJ0</accession>
<evidence type="ECO:0000313" key="1">
    <source>
        <dbReference type="EMBL" id="KAK9143197.1"/>
    </source>
</evidence>
<protein>
    <submittedName>
        <fullName evidence="1">Uncharacterized protein</fullName>
    </submittedName>
</protein>
<gene>
    <name evidence="1" type="ORF">Syun_012597</name>
</gene>
<dbReference type="EMBL" id="JBBNAF010000005">
    <property type="protein sequence ID" value="KAK9143197.1"/>
    <property type="molecule type" value="Genomic_DNA"/>
</dbReference>
<dbReference type="Proteomes" id="UP001420932">
    <property type="component" value="Unassembled WGS sequence"/>
</dbReference>
<sequence>MRFVLVASIPQSDALSLLIRSATFDVYSPCVVATKMRWRTVWPIPLHFLSPLFGAAAP</sequence>
<proteinExistence type="predicted"/>
<dbReference type="AlphaFoldDB" id="A0AAP0PGJ0"/>